<dbReference type="SUPFAM" id="SSF81383">
    <property type="entry name" value="F-box domain"/>
    <property type="match status" value="1"/>
</dbReference>
<dbReference type="RefSeq" id="XP_008866134.1">
    <property type="nucleotide sequence ID" value="XM_008867912.1"/>
</dbReference>
<dbReference type="Gene3D" id="2.60.120.650">
    <property type="entry name" value="Cupin"/>
    <property type="match status" value="1"/>
</dbReference>
<dbReference type="InterPro" id="IPR050910">
    <property type="entry name" value="JMJD6_ArgDemeth/LysHydrox"/>
</dbReference>
<dbReference type="Pfam" id="PF12937">
    <property type="entry name" value="F-box-like"/>
    <property type="match status" value="1"/>
</dbReference>
<sequence length="926" mass="103359">MLLSTQLTDHLKVYLTLLLDAKDLLSLSLVCRTWYIFCNEEPLWMIQVLRKHQGNFTYHSFAWKHVYFRPRPLSPSDTSPPPPPRPSISMPTNAFTSDFLYRRYCRCHMNVSTFTPPCIDSRIPRVAIAGVTPTTFFREFARRPVLLTDAMASWPSFTPGSPNQWTMEKLVARFGDILCRVTHNLDVKAAVRMTLSDFAAYAAAQHDDSPLYIFDPHFGASMPSLLSDYVIPNVFNEDLLAVLPLEMRPDFRWLVVGPARSGASWHVDPAKTSAWNALLVGRKRWALYPPGRCPPGVTLLDEDTASPATSSLDWFLHVYPTLSDADRPFEVVQEPGDVISVPSGWWHVVLNLEFTIAVTQNVVDSHNVTCFAHDLIADGNVERLTHIRSLVAPTHPSLGHLLSLHTMPVDEGYLNEPAMVQHAFSETTTWQPRIRSVFADTPNLVNAIEAHLTRHPWTRPIQALTSRVNPTFSVHDLFVVKWFSPLNRLWGECHEAHVLTLDFPKLQSSSTPGQGPQDSPNPSALSRLLEAAFDMEQLVYTLMREIATSLAPSMVASGYLPDRPKNAIWKWPYVVTTYDPAATSLAHAVKTHGGLLRSSWFGLVEWLGQDWFPMFHGLQVPSRPGVLGTDIASIQWYIQYLQRLRDGCFAVHASNQVIPARLLCQLDSYLPRNAATLVTAATPVVLLHQDLTDENILGHVRNASSPLVAALSTLPPLDRTALEAYCSTHGIQSVDDLIDVEPWEDETGTSDATRWKLFKQFHVESALATSFVLAPDPNQDSEDGDDDRVNLDGDVQWTPCLVIDFADTKTGDPLWDLIPVVFSMLHGDISLCRALLQSPYWTSVIATHSNKSSLCHVLMHLTLLHPSQSIPALFHHFPGARTLATWEDVALHVFGPMVDGLSSNCAPLNNFHDEAVATKRTVSAAP</sequence>
<dbReference type="SUPFAM" id="SSF51197">
    <property type="entry name" value="Clavaminate synthase-like"/>
    <property type="match status" value="1"/>
</dbReference>
<dbReference type="InterPro" id="IPR041667">
    <property type="entry name" value="Cupin_8"/>
</dbReference>
<dbReference type="GO" id="GO:0005737">
    <property type="term" value="C:cytoplasm"/>
    <property type="evidence" value="ECO:0007669"/>
    <property type="project" value="TreeGrafter"/>
</dbReference>
<feature type="domain" description="JmjC" evidence="1">
    <location>
        <begin position="220"/>
        <end position="379"/>
    </location>
</feature>
<name>A0A024UEQ8_9STRA</name>
<dbReference type="InterPro" id="IPR001810">
    <property type="entry name" value="F-box_dom"/>
</dbReference>
<gene>
    <name evidence="2" type="ORF">H310_03854</name>
</gene>
<reference evidence="2" key="1">
    <citation type="submission" date="2013-12" db="EMBL/GenBank/DDBJ databases">
        <title>The Genome Sequence of Aphanomyces invadans NJM9701.</title>
        <authorList>
            <consortium name="The Broad Institute Genomics Platform"/>
            <person name="Russ C."/>
            <person name="Tyler B."/>
            <person name="van West P."/>
            <person name="Dieguez-Uribeondo J."/>
            <person name="Young S.K."/>
            <person name="Zeng Q."/>
            <person name="Gargeya S."/>
            <person name="Fitzgerald M."/>
            <person name="Abouelleil A."/>
            <person name="Alvarado L."/>
            <person name="Chapman S.B."/>
            <person name="Gainer-Dewar J."/>
            <person name="Goldberg J."/>
            <person name="Griggs A."/>
            <person name="Gujja S."/>
            <person name="Hansen M."/>
            <person name="Howarth C."/>
            <person name="Imamovic A."/>
            <person name="Ireland A."/>
            <person name="Larimer J."/>
            <person name="McCowan C."/>
            <person name="Murphy C."/>
            <person name="Pearson M."/>
            <person name="Poon T.W."/>
            <person name="Priest M."/>
            <person name="Roberts A."/>
            <person name="Saif S."/>
            <person name="Shea T."/>
            <person name="Sykes S."/>
            <person name="Wortman J."/>
            <person name="Nusbaum C."/>
            <person name="Birren B."/>
        </authorList>
    </citation>
    <scope>NUCLEOTIDE SEQUENCE [LARGE SCALE GENOMIC DNA]</scope>
    <source>
        <strain evidence="2">NJM9701</strain>
    </source>
</reference>
<dbReference type="PANTHER" id="PTHR12480">
    <property type="entry name" value="ARGININE DEMETHYLASE AND LYSYL-HYDROXYLASE JMJD"/>
    <property type="match status" value="1"/>
</dbReference>
<dbReference type="Pfam" id="PF13621">
    <property type="entry name" value="Cupin_8"/>
    <property type="match status" value="1"/>
</dbReference>
<dbReference type="EMBL" id="KI913957">
    <property type="protein sequence ID" value="ETW04695.1"/>
    <property type="molecule type" value="Genomic_DNA"/>
</dbReference>
<evidence type="ECO:0000259" key="1">
    <source>
        <dbReference type="PROSITE" id="PS51184"/>
    </source>
</evidence>
<accession>A0A024UEQ8</accession>
<proteinExistence type="predicted"/>
<dbReference type="Gene3D" id="1.20.1280.50">
    <property type="match status" value="1"/>
</dbReference>
<dbReference type="GeneID" id="20080904"/>
<dbReference type="VEuPathDB" id="FungiDB:H310_03854"/>
<dbReference type="SMART" id="SM00558">
    <property type="entry name" value="JmjC"/>
    <property type="match status" value="1"/>
</dbReference>
<dbReference type="PROSITE" id="PS51184">
    <property type="entry name" value="JMJC"/>
    <property type="match status" value="1"/>
</dbReference>
<evidence type="ECO:0000313" key="2">
    <source>
        <dbReference type="EMBL" id="ETW04695.1"/>
    </source>
</evidence>
<dbReference type="eggNOG" id="KOG2130">
    <property type="taxonomic scope" value="Eukaryota"/>
</dbReference>
<dbReference type="CDD" id="cd09917">
    <property type="entry name" value="F-box_SF"/>
    <property type="match status" value="1"/>
</dbReference>
<dbReference type="OrthoDB" id="424465at2759"/>
<dbReference type="InterPro" id="IPR036047">
    <property type="entry name" value="F-box-like_dom_sf"/>
</dbReference>
<dbReference type="AlphaFoldDB" id="A0A024UEQ8"/>
<dbReference type="PANTHER" id="PTHR12480:SF35">
    <property type="entry name" value="TRANSCRIPTION FACTOR JUMONJI, JMJC DOMAIN-CONTAINING PROTEIN"/>
    <property type="match status" value="1"/>
</dbReference>
<organism evidence="2">
    <name type="scientific">Aphanomyces invadans</name>
    <dbReference type="NCBI Taxonomy" id="157072"/>
    <lineage>
        <taxon>Eukaryota</taxon>
        <taxon>Sar</taxon>
        <taxon>Stramenopiles</taxon>
        <taxon>Oomycota</taxon>
        <taxon>Saprolegniomycetes</taxon>
        <taxon>Saprolegniales</taxon>
        <taxon>Verrucalvaceae</taxon>
        <taxon>Aphanomyces</taxon>
    </lineage>
</organism>
<dbReference type="STRING" id="157072.A0A024UEQ8"/>
<dbReference type="InterPro" id="IPR003347">
    <property type="entry name" value="JmjC_dom"/>
</dbReference>
<protein>
    <recommendedName>
        <fullName evidence="1">JmjC domain-containing protein</fullName>
    </recommendedName>
</protein>